<evidence type="ECO:0000256" key="2">
    <source>
        <dbReference type="ARBA" id="ARBA00022980"/>
    </source>
</evidence>
<keyword evidence="4" id="KW-0496">Mitochondrion</keyword>
<dbReference type="RefSeq" id="YP_009541981.1">
    <property type="nucleotide sequence ID" value="NC_039979.1"/>
</dbReference>
<geneLocation type="mitochondrion" evidence="4"/>
<dbReference type="AlphaFoldDB" id="A0A3G3MII8"/>
<dbReference type="Gene3D" id="3.30.1140.32">
    <property type="entry name" value="Ribosomal protein S3, C-terminal domain"/>
    <property type="match status" value="1"/>
</dbReference>
<accession>A0A3G3MII8</accession>
<evidence type="ECO:0000313" key="4">
    <source>
        <dbReference type="EMBL" id="AYR06651.1"/>
    </source>
</evidence>
<keyword evidence="2 4" id="KW-0689">Ribosomal protein</keyword>
<dbReference type="GO" id="GO:1990904">
    <property type="term" value="C:ribonucleoprotein complex"/>
    <property type="evidence" value="ECO:0007669"/>
    <property type="project" value="UniProtKB-KW"/>
</dbReference>
<keyword evidence="3" id="KW-0687">Ribonucleoprotein</keyword>
<dbReference type="InterPro" id="IPR036419">
    <property type="entry name" value="Ribosomal_S3_C_sf"/>
</dbReference>
<sequence length="230" mass="27428">MSQKINPISFKLGTLQFWPTAFSKYGKNFKYYSNTLKIYSSVRIYIILFLIRHKIFLDGLNIKFFHKKVFININIFSLNKINNFFNLKYLIKVIYYWIKLPVIINFYNKSSLTNSSFLIINYLTFLIKEEESVKKILQNIYKIFKEHSGNYKLIYTSKGIKKVKFKGFKLKFSGCFETSRSQMAKSIKYNFGPLSLTGINNYTEYSYKTFYTKFGSCGLKIWLFYEFKSL</sequence>
<dbReference type="SUPFAM" id="SSF54821">
    <property type="entry name" value="Ribosomal protein S3 C-terminal domain"/>
    <property type="match status" value="1"/>
</dbReference>
<gene>
    <name evidence="4" type="primary">rps3</name>
</gene>
<reference evidence="4" key="1">
    <citation type="journal article" date="2018" name="Genome Biol. Evol.">
        <title>Mitochondrial and Plastid Genomes from Coralline Red Algae Provide Insights into the Incongruent Evolutionary Histories of Organelles.</title>
        <authorList>
            <person name="Lee J."/>
            <person name="Song H.J."/>
            <person name="In Park S."/>
            <person name="Lee Y.M."/>
            <person name="Jeong S.Y."/>
            <person name="Oh Cho T."/>
            <person name="Kim J.H."/>
            <person name="Choi H.G."/>
            <person name="Choi C.G."/>
            <person name="Nelson W.A."/>
            <person name="Fredericq S."/>
            <person name="Bhattacharya D."/>
            <person name="Su Yoon H."/>
        </authorList>
    </citation>
    <scope>NUCLEOTIDE SEQUENCE</scope>
</reference>
<evidence type="ECO:0000256" key="1">
    <source>
        <dbReference type="ARBA" id="ARBA00010761"/>
    </source>
</evidence>
<name>A0A3G3MII8_9FLOR</name>
<organism evidence="4">
    <name type="scientific">Synarthrophyton chejuense</name>
    <dbReference type="NCBI Taxonomy" id="2485825"/>
    <lineage>
        <taxon>Eukaryota</taxon>
        <taxon>Rhodophyta</taxon>
        <taxon>Florideophyceae</taxon>
        <taxon>Corallinophycidae</taxon>
        <taxon>Hapalidiales</taxon>
        <taxon>Hapalidiaceae</taxon>
        <taxon>Melobesioideae</taxon>
        <taxon>Synarthrophyton</taxon>
    </lineage>
</organism>
<protein>
    <submittedName>
        <fullName evidence="4">Ribosomal protein S3</fullName>
    </submittedName>
</protein>
<comment type="similarity">
    <text evidence="1">Belongs to the universal ribosomal protein uS3 family.</text>
</comment>
<dbReference type="EMBL" id="MH281623">
    <property type="protein sequence ID" value="AYR06651.1"/>
    <property type="molecule type" value="Genomic_DNA"/>
</dbReference>
<proteinExistence type="inferred from homology"/>
<dbReference type="GeneID" id="38463816"/>
<evidence type="ECO:0000256" key="3">
    <source>
        <dbReference type="ARBA" id="ARBA00023274"/>
    </source>
</evidence>
<dbReference type="GO" id="GO:0005840">
    <property type="term" value="C:ribosome"/>
    <property type="evidence" value="ECO:0007669"/>
    <property type="project" value="UniProtKB-KW"/>
</dbReference>